<evidence type="ECO:0000313" key="2">
    <source>
        <dbReference type="Proteomes" id="UP000198677"/>
    </source>
</evidence>
<evidence type="ECO:0000313" key="1">
    <source>
        <dbReference type="EMBL" id="SEL74953.1"/>
    </source>
</evidence>
<protein>
    <submittedName>
        <fullName evidence="1">Uncharacterized protein</fullName>
    </submittedName>
</protein>
<reference evidence="2" key="1">
    <citation type="submission" date="2016-10" db="EMBL/GenBank/DDBJ databases">
        <authorList>
            <person name="Varghese N."/>
            <person name="Submissions S."/>
        </authorList>
    </citation>
    <scope>NUCLEOTIDE SEQUENCE [LARGE SCALE GENOMIC DNA]</scope>
    <source>
        <strain evidence="2">DSM 44675</strain>
    </source>
</reference>
<organism evidence="1 2">
    <name type="scientific">Rhodococcus maanshanensis</name>
    <dbReference type="NCBI Taxonomy" id="183556"/>
    <lineage>
        <taxon>Bacteria</taxon>
        <taxon>Bacillati</taxon>
        <taxon>Actinomycetota</taxon>
        <taxon>Actinomycetes</taxon>
        <taxon>Mycobacteriales</taxon>
        <taxon>Nocardiaceae</taxon>
        <taxon>Rhodococcus</taxon>
    </lineage>
</organism>
<dbReference type="AlphaFoldDB" id="A0A1H7SR16"/>
<gene>
    <name evidence="1" type="ORF">SAMN05444583_1149</name>
</gene>
<dbReference type="Proteomes" id="UP000198677">
    <property type="component" value="Unassembled WGS sequence"/>
</dbReference>
<keyword evidence="2" id="KW-1185">Reference proteome</keyword>
<proteinExistence type="predicted"/>
<dbReference type="EMBL" id="FOAW01000014">
    <property type="protein sequence ID" value="SEL74953.1"/>
    <property type="molecule type" value="Genomic_DNA"/>
</dbReference>
<accession>A0A1H7SR16</accession>
<name>A0A1H7SR16_9NOCA</name>
<sequence length="89" mass="9330">MIVDCNDCEVRNTACGDCVVTVLLGPPGVRPGMRAVDSAGSARISIEQDERVALDVLADVGLVPRLRLVRAVDATQTARSLSVRDPGVA</sequence>